<protein>
    <submittedName>
        <fullName evidence="2">Uncharacterized protein</fullName>
    </submittedName>
</protein>
<accession>A0A5C3PSM4</accession>
<proteinExistence type="predicted"/>
<keyword evidence="3" id="KW-1185">Reference proteome</keyword>
<gene>
    <name evidence="2" type="ORF">K466DRAFT_222937</name>
</gene>
<feature type="region of interest" description="Disordered" evidence="1">
    <location>
        <begin position="1"/>
        <end position="22"/>
    </location>
</feature>
<name>A0A5C3PSM4_9APHY</name>
<dbReference type="AlphaFoldDB" id="A0A5C3PSM4"/>
<dbReference type="EMBL" id="ML210997">
    <property type="protein sequence ID" value="TFK92502.1"/>
    <property type="molecule type" value="Genomic_DNA"/>
</dbReference>
<reference evidence="2 3" key="1">
    <citation type="journal article" date="2019" name="Nat. Ecol. Evol.">
        <title>Megaphylogeny resolves global patterns of mushroom evolution.</title>
        <authorList>
            <person name="Varga T."/>
            <person name="Krizsan K."/>
            <person name="Foldi C."/>
            <person name="Dima B."/>
            <person name="Sanchez-Garcia M."/>
            <person name="Sanchez-Ramirez S."/>
            <person name="Szollosi G.J."/>
            <person name="Szarkandi J.G."/>
            <person name="Papp V."/>
            <person name="Albert L."/>
            <person name="Andreopoulos W."/>
            <person name="Angelini C."/>
            <person name="Antonin V."/>
            <person name="Barry K.W."/>
            <person name="Bougher N.L."/>
            <person name="Buchanan P."/>
            <person name="Buyck B."/>
            <person name="Bense V."/>
            <person name="Catcheside P."/>
            <person name="Chovatia M."/>
            <person name="Cooper J."/>
            <person name="Damon W."/>
            <person name="Desjardin D."/>
            <person name="Finy P."/>
            <person name="Geml J."/>
            <person name="Haridas S."/>
            <person name="Hughes K."/>
            <person name="Justo A."/>
            <person name="Karasinski D."/>
            <person name="Kautmanova I."/>
            <person name="Kiss B."/>
            <person name="Kocsube S."/>
            <person name="Kotiranta H."/>
            <person name="LaButti K.M."/>
            <person name="Lechner B.E."/>
            <person name="Liimatainen K."/>
            <person name="Lipzen A."/>
            <person name="Lukacs Z."/>
            <person name="Mihaltcheva S."/>
            <person name="Morgado L.N."/>
            <person name="Niskanen T."/>
            <person name="Noordeloos M.E."/>
            <person name="Ohm R.A."/>
            <person name="Ortiz-Santana B."/>
            <person name="Ovrebo C."/>
            <person name="Racz N."/>
            <person name="Riley R."/>
            <person name="Savchenko A."/>
            <person name="Shiryaev A."/>
            <person name="Soop K."/>
            <person name="Spirin V."/>
            <person name="Szebenyi C."/>
            <person name="Tomsovsky M."/>
            <person name="Tulloss R.E."/>
            <person name="Uehling J."/>
            <person name="Grigoriev I.V."/>
            <person name="Vagvolgyi C."/>
            <person name="Papp T."/>
            <person name="Martin F.M."/>
            <person name="Miettinen O."/>
            <person name="Hibbett D.S."/>
            <person name="Nagy L.G."/>
        </authorList>
    </citation>
    <scope>NUCLEOTIDE SEQUENCE [LARGE SCALE GENOMIC DNA]</scope>
    <source>
        <strain evidence="2 3">HHB13444</strain>
    </source>
</reference>
<evidence type="ECO:0000256" key="1">
    <source>
        <dbReference type="SAM" id="MobiDB-lite"/>
    </source>
</evidence>
<sequence length="298" mass="34034">MEVDQKEIGEEESSHLRGTSTGIIRMVPESPSHTVKVTVLELAGHGWDCAMPAHLDLYRSMIPSDTLSSLALQCESWRHIETLYALMSAHRRSITHLNVSVTRLVDNEYWELYDIDSEEPPAELVPCRWQRLGEAIFSCPHLEVLELGIPYYTPVAVSEWDPLDGEVPSACRTIFEDIFSSSIPTSVRVMVVQLHGLYEAEHGFGIEPDRCHLWDLSTLDGVLLDRARLPHFQTLVIRLNVSPKKRPTWSSELRTFYAYVAVVLPRLHKADRIVWEPRVAGFRWDKLKKEVVLSKLPT</sequence>
<dbReference type="Proteomes" id="UP000308197">
    <property type="component" value="Unassembled WGS sequence"/>
</dbReference>
<feature type="compositionally biased region" description="Basic and acidic residues" evidence="1">
    <location>
        <begin position="1"/>
        <end position="15"/>
    </location>
</feature>
<organism evidence="2 3">
    <name type="scientific">Polyporus arcularius HHB13444</name>
    <dbReference type="NCBI Taxonomy" id="1314778"/>
    <lineage>
        <taxon>Eukaryota</taxon>
        <taxon>Fungi</taxon>
        <taxon>Dikarya</taxon>
        <taxon>Basidiomycota</taxon>
        <taxon>Agaricomycotina</taxon>
        <taxon>Agaricomycetes</taxon>
        <taxon>Polyporales</taxon>
        <taxon>Polyporaceae</taxon>
        <taxon>Polyporus</taxon>
    </lineage>
</organism>
<evidence type="ECO:0000313" key="2">
    <source>
        <dbReference type="EMBL" id="TFK92502.1"/>
    </source>
</evidence>
<dbReference type="InParanoid" id="A0A5C3PSM4"/>
<evidence type="ECO:0000313" key="3">
    <source>
        <dbReference type="Proteomes" id="UP000308197"/>
    </source>
</evidence>